<reference evidence="1" key="1">
    <citation type="submission" date="2022-03" db="EMBL/GenBank/DDBJ databases">
        <title>De novo assembled genomes of Belliella spp. (Cyclobacteriaceae) strains.</title>
        <authorList>
            <person name="Szabo A."/>
            <person name="Korponai K."/>
            <person name="Felfoldi T."/>
        </authorList>
    </citation>
    <scope>NUCLEOTIDE SEQUENCE</scope>
    <source>
        <strain evidence="1">DSM 107340</strain>
    </source>
</reference>
<protein>
    <recommendedName>
        <fullName evidence="3">Bacteriocin</fullName>
    </recommendedName>
</protein>
<dbReference type="EMBL" id="JAKZGS010000001">
    <property type="protein sequence ID" value="MCH7396479.1"/>
    <property type="molecule type" value="Genomic_DNA"/>
</dbReference>
<accession>A0ABS9UIP3</accession>
<evidence type="ECO:0008006" key="3">
    <source>
        <dbReference type="Google" id="ProtNLM"/>
    </source>
</evidence>
<comment type="caution">
    <text evidence="1">The sequence shown here is derived from an EMBL/GenBank/DDBJ whole genome shotgun (WGS) entry which is preliminary data.</text>
</comment>
<evidence type="ECO:0000313" key="2">
    <source>
        <dbReference type="Proteomes" id="UP001165488"/>
    </source>
</evidence>
<evidence type="ECO:0000313" key="1">
    <source>
        <dbReference type="EMBL" id="MCH7396479.1"/>
    </source>
</evidence>
<gene>
    <name evidence="1" type="ORF">MM236_00705</name>
</gene>
<keyword evidence="2" id="KW-1185">Reference proteome</keyword>
<dbReference type="Proteomes" id="UP001165488">
    <property type="component" value="Unassembled WGS sequence"/>
</dbReference>
<dbReference type="RefSeq" id="WP_241273000.1">
    <property type="nucleotide sequence ID" value="NZ_JAKZGS010000001.1"/>
</dbReference>
<name>A0ABS9UIP3_9BACT</name>
<sequence length="77" mass="8237">MKFQEMNSEELREVNGGLLGGLLGSRNRGESASQTTLIGGIGLNLSSESESRDGDRDSFGFGLNLSNIGLFDSANRR</sequence>
<proteinExistence type="predicted"/>
<organism evidence="1 2">
    <name type="scientific">Belliella calami</name>
    <dbReference type="NCBI Taxonomy" id="2923436"/>
    <lineage>
        <taxon>Bacteria</taxon>
        <taxon>Pseudomonadati</taxon>
        <taxon>Bacteroidota</taxon>
        <taxon>Cytophagia</taxon>
        <taxon>Cytophagales</taxon>
        <taxon>Cyclobacteriaceae</taxon>
        <taxon>Belliella</taxon>
    </lineage>
</organism>